<dbReference type="Proteomes" id="UP001059836">
    <property type="component" value="Chromosome"/>
</dbReference>
<dbReference type="Pfam" id="PF01850">
    <property type="entry name" value="PIN"/>
    <property type="match status" value="1"/>
</dbReference>
<sequence length="132" mass="14303">MVTTFYLDTSVAVKILFGDSASAQGWFDDAVANASDSIISSRLLRTELTRVLRREGRDVNERDLVLDYVGIMRLDHAVLIGAEAIGPHIKTLDAIHLASAVRSGVDGLVVVSHDSNVRRVAEQLALSVYDPG</sequence>
<dbReference type="EMBL" id="CP045809">
    <property type="protein sequence ID" value="QHN33753.1"/>
    <property type="molecule type" value="Genomic_DNA"/>
</dbReference>
<organism evidence="7 8">
    <name type="scientific">Gordonia pseudamarae</name>
    <dbReference type="NCBI Taxonomy" id="2831662"/>
    <lineage>
        <taxon>Bacteria</taxon>
        <taxon>Bacillati</taxon>
        <taxon>Actinomycetota</taxon>
        <taxon>Actinomycetes</taxon>
        <taxon>Mycobacteriales</taxon>
        <taxon>Gordoniaceae</taxon>
        <taxon>Gordonia</taxon>
    </lineage>
</organism>
<evidence type="ECO:0000259" key="6">
    <source>
        <dbReference type="Pfam" id="PF01850"/>
    </source>
</evidence>
<evidence type="ECO:0000256" key="4">
    <source>
        <dbReference type="ARBA" id="ARBA00022801"/>
    </source>
</evidence>
<dbReference type="InterPro" id="IPR029060">
    <property type="entry name" value="PIN-like_dom_sf"/>
</dbReference>
<evidence type="ECO:0000313" key="8">
    <source>
        <dbReference type="Proteomes" id="UP001059836"/>
    </source>
</evidence>
<accession>A0ABX6ICV4</accession>
<keyword evidence="3" id="KW-0479">Metal-binding</keyword>
<proteinExistence type="predicted"/>
<dbReference type="SUPFAM" id="SSF88723">
    <property type="entry name" value="PIN domain-like"/>
    <property type="match status" value="1"/>
</dbReference>
<evidence type="ECO:0000256" key="3">
    <source>
        <dbReference type="ARBA" id="ARBA00022723"/>
    </source>
</evidence>
<dbReference type="CDD" id="cd09874">
    <property type="entry name" value="PIN_MT3492-like"/>
    <property type="match status" value="1"/>
</dbReference>
<keyword evidence="5" id="KW-0460">Magnesium</keyword>
<evidence type="ECO:0000256" key="1">
    <source>
        <dbReference type="ARBA" id="ARBA00022649"/>
    </source>
</evidence>
<evidence type="ECO:0000256" key="5">
    <source>
        <dbReference type="ARBA" id="ARBA00022842"/>
    </source>
</evidence>
<feature type="domain" description="PIN" evidence="6">
    <location>
        <begin position="6"/>
        <end position="122"/>
    </location>
</feature>
<reference evidence="7" key="1">
    <citation type="journal article" date="2021" name="Nat. Microbiol.">
        <title>Cocultivation of an ultrasmall environmental parasitic bacterium with lytic ability against bacteria associated with wastewater foams.</title>
        <authorList>
            <person name="Batinovic S."/>
            <person name="Rose J.J.A."/>
            <person name="Ratcliffe J."/>
            <person name="Seviour R.J."/>
            <person name="Petrovski S."/>
        </authorList>
    </citation>
    <scope>NUCLEOTIDE SEQUENCE</scope>
    <source>
        <strain evidence="7">CON9</strain>
    </source>
</reference>
<protein>
    <submittedName>
        <fullName evidence="7">PIN domain-containing protein</fullName>
    </submittedName>
</protein>
<evidence type="ECO:0000313" key="7">
    <source>
        <dbReference type="EMBL" id="QHN33753.1"/>
    </source>
</evidence>
<gene>
    <name evidence="7" type="ORF">GII31_01360</name>
</gene>
<dbReference type="InterPro" id="IPR002716">
    <property type="entry name" value="PIN_dom"/>
</dbReference>
<name>A0ABX6ICV4_9ACTN</name>
<dbReference type="Gene3D" id="3.40.50.1010">
    <property type="entry name" value="5'-nuclease"/>
    <property type="match status" value="1"/>
</dbReference>
<keyword evidence="8" id="KW-1185">Reference proteome</keyword>
<evidence type="ECO:0000256" key="2">
    <source>
        <dbReference type="ARBA" id="ARBA00022722"/>
    </source>
</evidence>
<keyword evidence="2" id="KW-0540">Nuclease</keyword>
<keyword evidence="1" id="KW-1277">Toxin-antitoxin system</keyword>
<keyword evidence="4" id="KW-0378">Hydrolase</keyword>